<accession>A0A6A6NZW2</accession>
<evidence type="ECO:0000313" key="3">
    <source>
        <dbReference type="Proteomes" id="UP000799766"/>
    </source>
</evidence>
<reference evidence="2" key="1">
    <citation type="journal article" date="2020" name="Stud. Mycol.">
        <title>101 Dothideomycetes genomes: a test case for predicting lifestyles and emergence of pathogens.</title>
        <authorList>
            <person name="Haridas S."/>
            <person name="Albert R."/>
            <person name="Binder M."/>
            <person name="Bloem J."/>
            <person name="Labutti K."/>
            <person name="Salamov A."/>
            <person name="Andreopoulos B."/>
            <person name="Baker S."/>
            <person name="Barry K."/>
            <person name="Bills G."/>
            <person name="Bluhm B."/>
            <person name="Cannon C."/>
            <person name="Castanera R."/>
            <person name="Culley D."/>
            <person name="Daum C."/>
            <person name="Ezra D."/>
            <person name="Gonzalez J."/>
            <person name="Henrissat B."/>
            <person name="Kuo A."/>
            <person name="Liang C."/>
            <person name="Lipzen A."/>
            <person name="Lutzoni F."/>
            <person name="Magnuson J."/>
            <person name="Mondo S."/>
            <person name="Nolan M."/>
            <person name="Ohm R."/>
            <person name="Pangilinan J."/>
            <person name="Park H.-J."/>
            <person name="Ramirez L."/>
            <person name="Alfaro M."/>
            <person name="Sun H."/>
            <person name="Tritt A."/>
            <person name="Yoshinaga Y."/>
            <person name="Zwiers L.-H."/>
            <person name="Turgeon B."/>
            <person name="Goodwin S."/>
            <person name="Spatafora J."/>
            <person name="Crous P."/>
            <person name="Grigoriev I."/>
        </authorList>
    </citation>
    <scope>NUCLEOTIDE SEQUENCE</scope>
    <source>
        <strain evidence="2">ATCC 16933</strain>
    </source>
</reference>
<proteinExistence type="predicted"/>
<feature type="region of interest" description="Disordered" evidence="1">
    <location>
        <begin position="37"/>
        <end position="67"/>
    </location>
</feature>
<evidence type="ECO:0000256" key="1">
    <source>
        <dbReference type="SAM" id="MobiDB-lite"/>
    </source>
</evidence>
<feature type="region of interest" description="Disordered" evidence="1">
    <location>
        <begin position="86"/>
        <end position="108"/>
    </location>
</feature>
<feature type="compositionally biased region" description="Basic and acidic residues" evidence="1">
    <location>
        <begin position="86"/>
        <end position="98"/>
    </location>
</feature>
<dbReference type="Proteomes" id="UP000799766">
    <property type="component" value="Unassembled WGS sequence"/>
</dbReference>
<keyword evidence="3" id="KW-1185">Reference proteome</keyword>
<evidence type="ECO:0000313" key="2">
    <source>
        <dbReference type="EMBL" id="KAF2457246.1"/>
    </source>
</evidence>
<sequence>MSLIAFQQKVEERPEGATGIESYLQKLLNAAKQAIAEREPLNEENQELTKQNNEKKTRQHVKEREIGDARVMSYEDIVEALEMRDRSDANKEKKEASRKATNKVSKPRTTKTKCTVDSETEAALWEVEAAGLSTYCSILAPQPDTNASDQAVKVPHCHESTNMADIPNRYMWSVEGPDEIMPWQAPVARMY</sequence>
<feature type="compositionally biased region" description="Basic and acidic residues" evidence="1">
    <location>
        <begin position="52"/>
        <end position="67"/>
    </location>
</feature>
<protein>
    <submittedName>
        <fullName evidence="2">Uncharacterized protein</fullName>
    </submittedName>
</protein>
<dbReference type="AlphaFoldDB" id="A0A6A6NZW2"/>
<dbReference type="EMBL" id="MU001681">
    <property type="protein sequence ID" value="KAF2457246.1"/>
    <property type="molecule type" value="Genomic_DNA"/>
</dbReference>
<organism evidence="2 3">
    <name type="scientific">Lineolata rhizophorae</name>
    <dbReference type="NCBI Taxonomy" id="578093"/>
    <lineage>
        <taxon>Eukaryota</taxon>
        <taxon>Fungi</taxon>
        <taxon>Dikarya</taxon>
        <taxon>Ascomycota</taxon>
        <taxon>Pezizomycotina</taxon>
        <taxon>Dothideomycetes</taxon>
        <taxon>Dothideomycetes incertae sedis</taxon>
        <taxon>Lineolatales</taxon>
        <taxon>Lineolataceae</taxon>
        <taxon>Lineolata</taxon>
    </lineage>
</organism>
<gene>
    <name evidence="2" type="ORF">BDY21DRAFT_286344</name>
</gene>
<name>A0A6A6NZW2_9PEZI</name>
<dbReference type="OrthoDB" id="4357141at2759"/>